<evidence type="ECO:0000256" key="8">
    <source>
        <dbReference type="ARBA" id="ARBA00068659"/>
    </source>
</evidence>
<dbReference type="OrthoDB" id="110209at2"/>
<dbReference type="UniPathway" id="UPA00251">
    <property type="reaction ID" value="UER00316"/>
</dbReference>
<name>A0A1I4YG53_9GAMM</name>
<dbReference type="SUPFAM" id="SSF51735">
    <property type="entry name" value="NAD(P)-binding Rossmann-fold domains"/>
    <property type="match status" value="1"/>
</dbReference>
<dbReference type="FunFam" id="3.40.50.720:FF:000031">
    <property type="entry name" value="Glutamyl-tRNA reductase"/>
    <property type="match status" value="1"/>
</dbReference>
<dbReference type="NCBIfam" id="TIGR01035">
    <property type="entry name" value="hemA"/>
    <property type="match status" value="1"/>
</dbReference>
<dbReference type="PANTHER" id="PTHR43013:SF1">
    <property type="entry name" value="GLUTAMYL-TRNA REDUCTASE"/>
    <property type="match status" value="1"/>
</dbReference>
<comment type="subunit">
    <text evidence="9">Homodimer.</text>
</comment>
<dbReference type="GO" id="GO:0008883">
    <property type="term" value="F:glutamyl-tRNA reductase activity"/>
    <property type="evidence" value="ECO:0007669"/>
    <property type="project" value="UniProtKB-UniRule"/>
</dbReference>
<feature type="domain" description="Quinate/shikimate 5-dehydrogenase/glutamyl-tRNA reductase" evidence="16">
    <location>
        <begin position="170"/>
        <end position="304"/>
    </location>
</feature>
<keyword evidence="19" id="KW-1185">Reference proteome</keyword>
<comment type="similarity">
    <text evidence="2 9 14">Belongs to the glutamyl-tRNA reductase family.</text>
</comment>
<evidence type="ECO:0000256" key="5">
    <source>
        <dbReference type="ARBA" id="ARBA00023002"/>
    </source>
</evidence>
<dbReference type="Gene3D" id="3.30.460.30">
    <property type="entry name" value="Glutamyl-tRNA reductase, N-terminal domain"/>
    <property type="match status" value="1"/>
</dbReference>
<evidence type="ECO:0000259" key="17">
    <source>
        <dbReference type="Pfam" id="PF05201"/>
    </source>
</evidence>
<feature type="domain" description="Glutamyl-tRNA reductase N-terminal" evidence="17">
    <location>
        <begin position="6"/>
        <end position="154"/>
    </location>
</feature>
<proteinExistence type="inferred from homology"/>
<comment type="miscellaneous">
    <text evidence="9">During catalysis, the active site Cys acts as a nucleophile attacking the alpha-carbonyl group of tRNA-bound glutamate with the formation of a thioester intermediate between enzyme and glutamate, and the concomitant release of tRNA(Glu). The thioester intermediate is finally reduced by direct hydride transfer from NADPH, to form the product GSA.</text>
</comment>
<dbReference type="HAMAP" id="MF_00087">
    <property type="entry name" value="Glu_tRNA_reductase"/>
    <property type="match status" value="1"/>
</dbReference>
<dbReference type="Pfam" id="PF05201">
    <property type="entry name" value="GlutR_N"/>
    <property type="match status" value="1"/>
</dbReference>
<dbReference type="EC" id="1.2.1.70" evidence="3 9"/>
<evidence type="ECO:0000256" key="7">
    <source>
        <dbReference type="ARBA" id="ARBA00047464"/>
    </source>
</evidence>
<dbReference type="InterPro" id="IPR036343">
    <property type="entry name" value="GluRdtase_N_sf"/>
</dbReference>
<dbReference type="InterPro" id="IPR006151">
    <property type="entry name" value="Shikm_DH/Glu-tRNA_Rdtase"/>
</dbReference>
<dbReference type="GO" id="GO:0019353">
    <property type="term" value="P:protoporphyrinogen IX biosynthetic process from glutamate"/>
    <property type="evidence" value="ECO:0007669"/>
    <property type="project" value="TreeGrafter"/>
</dbReference>
<evidence type="ECO:0000256" key="9">
    <source>
        <dbReference type="HAMAP-Rule" id="MF_00087"/>
    </source>
</evidence>
<evidence type="ECO:0000313" key="18">
    <source>
        <dbReference type="EMBL" id="SFN36579.1"/>
    </source>
</evidence>
<dbReference type="FunFam" id="3.30.460.30:FF:000001">
    <property type="entry name" value="Glutamyl-tRNA reductase"/>
    <property type="match status" value="1"/>
</dbReference>
<dbReference type="InterPro" id="IPR018214">
    <property type="entry name" value="GluRdtase_CS"/>
</dbReference>
<evidence type="ECO:0000256" key="14">
    <source>
        <dbReference type="RuleBase" id="RU000584"/>
    </source>
</evidence>
<dbReference type="InterPro" id="IPR015896">
    <property type="entry name" value="4pyrrol_synth_GluRdtase_dimer"/>
</dbReference>
<comment type="function">
    <text evidence="9">Catalyzes the NADPH-dependent reduction of glutamyl-tRNA(Glu) to glutamate 1-semialdehyde (GSA).</text>
</comment>
<evidence type="ECO:0000259" key="15">
    <source>
        <dbReference type="Pfam" id="PF00745"/>
    </source>
</evidence>
<evidence type="ECO:0000259" key="16">
    <source>
        <dbReference type="Pfam" id="PF01488"/>
    </source>
</evidence>
<evidence type="ECO:0000256" key="6">
    <source>
        <dbReference type="ARBA" id="ARBA00023244"/>
    </source>
</evidence>
<dbReference type="Pfam" id="PF00745">
    <property type="entry name" value="GlutR_dimer"/>
    <property type="match status" value="1"/>
</dbReference>
<keyword evidence="5 9" id="KW-0560">Oxidoreductase</keyword>
<evidence type="ECO:0000313" key="19">
    <source>
        <dbReference type="Proteomes" id="UP000198575"/>
    </source>
</evidence>
<dbReference type="InterPro" id="IPR000343">
    <property type="entry name" value="4pyrrol_synth_GluRdtase"/>
</dbReference>
<comment type="pathway">
    <text evidence="1 9 14">Porphyrin-containing compound metabolism; protoporphyrin-IX biosynthesis; 5-aminolevulinate from L-glutamyl-tRNA(Glu): step 1/2.</text>
</comment>
<feature type="active site" description="Nucleophile" evidence="9 10">
    <location>
        <position position="50"/>
    </location>
</feature>
<gene>
    <name evidence="9" type="primary">hemA</name>
    <name evidence="18" type="ORF">SAMN05216289_11715</name>
</gene>
<accession>A0A1I4YG53</accession>
<feature type="site" description="Important for activity" evidence="9 13">
    <location>
        <position position="97"/>
    </location>
</feature>
<dbReference type="EMBL" id="FOVF01000017">
    <property type="protein sequence ID" value="SFN36579.1"/>
    <property type="molecule type" value="Genomic_DNA"/>
</dbReference>
<dbReference type="Pfam" id="PF01488">
    <property type="entry name" value="Shikimate_DH"/>
    <property type="match status" value="1"/>
</dbReference>
<keyword evidence="4 9" id="KW-0521">NADP</keyword>
<dbReference type="STRING" id="578942.SAMN05216289_11715"/>
<dbReference type="InterPro" id="IPR036291">
    <property type="entry name" value="NAD(P)-bd_dom_sf"/>
</dbReference>
<evidence type="ECO:0000256" key="1">
    <source>
        <dbReference type="ARBA" id="ARBA00005059"/>
    </source>
</evidence>
<dbReference type="CDD" id="cd05213">
    <property type="entry name" value="NAD_bind_Glutamyl_tRNA_reduct"/>
    <property type="match status" value="1"/>
</dbReference>
<feature type="binding site" evidence="9 11">
    <location>
        <position position="118"/>
    </location>
    <ligand>
        <name>substrate</name>
    </ligand>
</feature>
<dbReference type="GO" id="GO:0050661">
    <property type="term" value="F:NADP binding"/>
    <property type="evidence" value="ECO:0007669"/>
    <property type="project" value="InterPro"/>
</dbReference>
<reference evidence="18 19" key="1">
    <citation type="submission" date="2016-10" db="EMBL/GenBank/DDBJ databases">
        <authorList>
            <person name="de Groot N.N."/>
        </authorList>
    </citation>
    <scope>NUCLEOTIDE SEQUENCE [LARGE SCALE GENOMIC DNA]</scope>
    <source>
        <strain evidence="18 19">CGMCC 1.7659</strain>
    </source>
</reference>
<organism evidence="18 19">
    <name type="scientific">Dokdonella immobilis</name>
    <dbReference type="NCBI Taxonomy" id="578942"/>
    <lineage>
        <taxon>Bacteria</taxon>
        <taxon>Pseudomonadati</taxon>
        <taxon>Pseudomonadota</taxon>
        <taxon>Gammaproteobacteria</taxon>
        <taxon>Lysobacterales</taxon>
        <taxon>Rhodanobacteraceae</taxon>
        <taxon>Dokdonella</taxon>
    </lineage>
</organism>
<evidence type="ECO:0000256" key="11">
    <source>
        <dbReference type="PIRSR" id="PIRSR000445-2"/>
    </source>
</evidence>
<dbReference type="PROSITE" id="PS00747">
    <property type="entry name" value="GLUTR"/>
    <property type="match status" value="1"/>
</dbReference>
<dbReference type="Proteomes" id="UP000198575">
    <property type="component" value="Unassembled WGS sequence"/>
</dbReference>
<keyword evidence="6 9" id="KW-0627">Porphyrin biosynthesis</keyword>
<evidence type="ECO:0000256" key="12">
    <source>
        <dbReference type="PIRSR" id="PIRSR000445-3"/>
    </source>
</evidence>
<dbReference type="SUPFAM" id="SSF69075">
    <property type="entry name" value="Glutamyl tRNA-reductase dimerization domain"/>
    <property type="match status" value="1"/>
</dbReference>
<feature type="binding site" evidence="9 11">
    <location>
        <position position="107"/>
    </location>
    <ligand>
        <name>substrate</name>
    </ligand>
</feature>
<dbReference type="PANTHER" id="PTHR43013">
    <property type="entry name" value="GLUTAMYL-TRNA REDUCTASE"/>
    <property type="match status" value="1"/>
</dbReference>
<evidence type="ECO:0000256" key="3">
    <source>
        <dbReference type="ARBA" id="ARBA00012970"/>
    </source>
</evidence>
<dbReference type="AlphaFoldDB" id="A0A1I4YG53"/>
<feature type="binding site" evidence="9 11">
    <location>
        <begin position="112"/>
        <end position="114"/>
    </location>
    <ligand>
        <name>substrate</name>
    </ligand>
</feature>
<evidence type="ECO:0000256" key="4">
    <source>
        <dbReference type="ARBA" id="ARBA00022857"/>
    </source>
</evidence>
<evidence type="ECO:0000256" key="2">
    <source>
        <dbReference type="ARBA" id="ARBA00005916"/>
    </source>
</evidence>
<dbReference type="PIRSF" id="PIRSF000445">
    <property type="entry name" value="4pyrrol_synth_GluRdtase"/>
    <property type="match status" value="1"/>
</dbReference>
<dbReference type="Gene3D" id="3.40.50.720">
    <property type="entry name" value="NAD(P)-binding Rossmann-like Domain"/>
    <property type="match status" value="1"/>
</dbReference>
<dbReference type="InterPro" id="IPR036453">
    <property type="entry name" value="GluRdtase_dimer_dom_sf"/>
</dbReference>
<dbReference type="RefSeq" id="WP_092408274.1">
    <property type="nucleotide sequence ID" value="NZ_FOVF01000017.1"/>
</dbReference>
<evidence type="ECO:0000256" key="13">
    <source>
        <dbReference type="PIRSR" id="PIRSR000445-4"/>
    </source>
</evidence>
<dbReference type="SUPFAM" id="SSF69742">
    <property type="entry name" value="Glutamyl tRNA-reductase catalytic, N-terminal domain"/>
    <property type="match status" value="1"/>
</dbReference>
<comment type="catalytic activity">
    <reaction evidence="7 9 14">
        <text>(S)-4-amino-5-oxopentanoate + tRNA(Glu) + NADP(+) = L-glutamyl-tRNA(Glu) + NADPH + H(+)</text>
        <dbReference type="Rhea" id="RHEA:12344"/>
        <dbReference type="Rhea" id="RHEA-COMP:9663"/>
        <dbReference type="Rhea" id="RHEA-COMP:9680"/>
        <dbReference type="ChEBI" id="CHEBI:15378"/>
        <dbReference type="ChEBI" id="CHEBI:57501"/>
        <dbReference type="ChEBI" id="CHEBI:57783"/>
        <dbReference type="ChEBI" id="CHEBI:58349"/>
        <dbReference type="ChEBI" id="CHEBI:78442"/>
        <dbReference type="ChEBI" id="CHEBI:78520"/>
        <dbReference type="EC" id="1.2.1.70"/>
    </reaction>
</comment>
<feature type="binding site" evidence="9 12">
    <location>
        <begin position="187"/>
        <end position="192"/>
    </location>
    <ligand>
        <name>NADP(+)</name>
        <dbReference type="ChEBI" id="CHEBI:58349"/>
    </ligand>
</feature>
<comment type="domain">
    <text evidence="9">Possesses an unusual extended V-shaped dimeric structure with each monomer consisting of three distinct domains arranged along a curved 'spinal' alpha-helix. The N-terminal catalytic domain specifically recognizes the glutamate moiety of the substrate. The second domain is the NADPH-binding domain, and the third C-terminal domain is responsible for dimerization.</text>
</comment>
<dbReference type="InterPro" id="IPR015895">
    <property type="entry name" value="4pyrrol_synth_GluRdtase_N"/>
</dbReference>
<evidence type="ECO:0000256" key="10">
    <source>
        <dbReference type="PIRSR" id="PIRSR000445-1"/>
    </source>
</evidence>
<feature type="domain" description="Tetrapyrrole biosynthesis glutamyl-tRNA reductase dimerisation" evidence="15">
    <location>
        <begin position="318"/>
        <end position="414"/>
    </location>
</feature>
<feature type="binding site" evidence="9 11">
    <location>
        <begin position="49"/>
        <end position="52"/>
    </location>
    <ligand>
        <name>substrate</name>
    </ligand>
</feature>
<sequence>MALIALGLNHLCAPVALRERAAFTPDATAGALADLIAQPGVREAAILSTCNRTELYCNVESGAEGSPFDWLHRHRQLHGANIEEFLYRHHDSDAVRHLFRVATGLESMVLGEPQILGQVKDAYTLARNARALDAPLERLFQNTFAVAKRVRSDTRIGANTVSVAFTAVRLAERVFTDLAEACVLLIGAGETIELAARHLTEAKVRRLIVANRTLDNAQALAGRFGGYAIALTDLEKHLAEADIVISSTASREPVLSRSMVAAAIAARRHKPMFLVDIAVPRDIEAEVARLPDVFLYTIDDLREVIDENLRSRQQAAEEAEAMIELSVEHFMAWWRALELHNPIASVRRSAEADRDEILARARTLLARGRNPEEALEFLAHSLTNKLLHAPSANLRAAALRGDAELLQAAEKLFETQPGPRKQPADPKPG</sequence>
<protein>
    <recommendedName>
        <fullName evidence="8 9">Glutamyl-tRNA reductase</fullName>
        <shortName evidence="9">GluTR</shortName>
        <ecNumber evidence="3 9">1.2.1.70</ecNumber>
    </recommendedName>
</protein>